<evidence type="ECO:0000313" key="4">
    <source>
        <dbReference type="RefSeq" id="XP_008244897.1"/>
    </source>
</evidence>
<dbReference type="GeneID" id="103343005"/>
<dbReference type="RefSeq" id="XP_008244897.1">
    <property type="nucleotide sequence ID" value="XM_008246675.1"/>
</dbReference>
<gene>
    <name evidence="4" type="primary">LOC103343005</name>
</gene>
<feature type="compositionally biased region" description="Polar residues" evidence="2">
    <location>
        <begin position="23"/>
        <end position="36"/>
    </location>
</feature>
<accession>A0ABM0PV03</accession>
<keyword evidence="1" id="KW-0175">Coiled coil</keyword>
<organism evidence="3 4">
    <name type="scientific">Prunus mume</name>
    <name type="common">Japanese apricot</name>
    <name type="synonym">Armeniaca mume</name>
    <dbReference type="NCBI Taxonomy" id="102107"/>
    <lineage>
        <taxon>Eukaryota</taxon>
        <taxon>Viridiplantae</taxon>
        <taxon>Streptophyta</taxon>
        <taxon>Embryophyta</taxon>
        <taxon>Tracheophyta</taxon>
        <taxon>Spermatophyta</taxon>
        <taxon>Magnoliopsida</taxon>
        <taxon>eudicotyledons</taxon>
        <taxon>Gunneridae</taxon>
        <taxon>Pentapetalae</taxon>
        <taxon>rosids</taxon>
        <taxon>fabids</taxon>
        <taxon>Rosales</taxon>
        <taxon>Rosaceae</taxon>
        <taxon>Amygdaloideae</taxon>
        <taxon>Amygdaleae</taxon>
        <taxon>Prunus</taxon>
    </lineage>
</organism>
<dbReference type="Proteomes" id="UP000694861">
    <property type="component" value="Unplaced"/>
</dbReference>
<sequence length="312" mass="34893">MARKGHSGGSANAPHPVRAGGSQHMSMARSQVTSATVALAQGAQKRRAEEPLPREAGRRRLEEEPRRDLGKRPVSSTTAEVEKRASRDPVTRHLEPWVDAEMVIGSYQEAVKQMLRVDVVEGLFTEEMGYSGMTLSALEDQMKATLKLFVATQNVAAHREFDRGQRDEQAVTVAKLNRTIGEKAKVEEELGLVWGRLEAEMKKNAELLSLVNLVKSQRELDEAKSQRELDEAKQKIEALSFKLQSCYDDAVKDYIQSAEYQEKLDNQRVEGYFDLIEKVGEKYPAINWSFLDNEAKEASAEVVKGGRGCPEC</sequence>
<protein>
    <submittedName>
        <fullName evidence="4">Uncharacterized protein LOC103343005</fullName>
    </submittedName>
</protein>
<feature type="compositionally biased region" description="Basic and acidic residues" evidence="2">
    <location>
        <begin position="80"/>
        <end position="89"/>
    </location>
</feature>
<reference evidence="4" key="2">
    <citation type="submission" date="2025-08" db="UniProtKB">
        <authorList>
            <consortium name="RefSeq"/>
        </authorList>
    </citation>
    <scope>IDENTIFICATION</scope>
</reference>
<feature type="region of interest" description="Disordered" evidence="2">
    <location>
        <begin position="1"/>
        <end position="89"/>
    </location>
</feature>
<feature type="compositionally biased region" description="Basic and acidic residues" evidence="2">
    <location>
        <begin position="46"/>
        <end position="71"/>
    </location>
</feature>
<keyword evidence="3" id="KW-1185">Reference proteome</keyword>
<feature type="coiled-coil region" evidence="1">
    <location>
        <begin position="213"/>
        <end position="242"/>
    </location>
</feature>
<reference evidence="3" key="1">
    <citation type="journal article" date="2012" name="Nat. Commun.">
        <title>The genome of Prunus mume.</title>
        <authorList>
            <person name="Zhang Q."/>
            <person name="Chen W."/>
            <person name="Sun L."/>
            <person name="Zhao F."/>
            <person name="Huang B."/>
            <person name="Yang W."/>
            <person name="Tao Y."/>
            <person name="Wang J."/>
            <person name="Yuan Z."/>
            <person name="Fan G."/>
            <person name="Xing Z."/>
            <person name="Han C."/>
            <person name="Pan H."/>
            <person name="Zhong X."/>
            <person name="Shi W."/>
            <person name="Liang X."/>
            <person name="Du D."/>
            <person name="Sun F."/>
            <person name="Xu Z."/>
            <person name="Hao R."/>
            <person name="Lv T."/>
            <person name="Lv Y."/>
            <person name="Zheng Z."/>
            <person name="Sun M."/>
            <person name="Luo L."/>
            <person name="Cai M."/>
            <person name="Gao Y."/>
            <person name="Wang J."/>
            <person name="Yin Y."/>
            <person name="Xu X."/>
            <person name="Cheng T."/>
            <person name="Wang J."/>
        </authorList>
    </citation>
    <scope>NUCLEOTIDE SEQUENCE [LARGE SCALE GENOMIC DNA]</scope>
</reference>
<evidence type="ECO:0000256" key="1">
    <source>
        <dbReference type="SAM" id="Coils"/>
    </source>
</evidence>
<proteinExistence type="predicted"/>
<name>A0ABM0PV03_PRUMU</name>
<evidence type="ECO:0000313" key="3">
    <source>
        <dbReference type="Proteomes" id="UP000694861"/>
    </source>
</evidence>
<evidence type="ECO:0000256" key="2">
    <source>
        <dbReference type="SAM" id="MobiDB-lite"/>
    </source>
</evidence>